<proteinExistence type="predicted"/>
<dbReference type="EMBL" id="CAJVPK010000206">
    <property type="protein sequence ID" value="CAG8474170.1"/>
    <property type="molecule type" value="Genomic_DNA"/>
</dbReference>
<reference evidence="1" key="1">
    <citation type="submission" date="2021-06" db="EMBL/GenBank/DDBJ databases">
        <authorList>
            <person name="Kallberg Y."/>
            <person name="Tangrot J."/>
            <person name="Rosling A."/>
        </authorList>
    </citation>
    <scope>NUCLEOTIDE SEQUENCE</scope>
    <source>
        <strain evidence="1">AZ414A</strain>
    </source>
</reference>
<dbReference type="Proteomes" id="UP000789706">
    <property type="component" value="Unassembled WGS sequence"/>
</dbReference>
<dbReference type="AlphaFoldDB" id="A0A9N8W3Z1"/>
<evidence type="ECO:0000313" key="1">
    <source>
        <dbReference type="EMBL" id="CAG8474170.1"/>
    </source>
</evidence>
<protein>
    <submittedName>
        <fullName evidence="1">3476_t:CDS:1</fullName>
    </submittedName>
</protein>
<keyword evidence="2" id="KW-1185">Reference proteome</keyword>
<gene>
    <name evidence="1" type="ORF">DEBURN_LOCUS3310</name>
</gene>
<comment type="caution">
    <text evidence="1">The sequence shown here is derived from an EMBL/GenBank/DDBJ whole genome shotgun (WGS) entry which is preliminary data.</text>
</comment>
<organism evidence="1 2">
    <name type="scientific">Diversispora eburnea</name>
    <dbReference type="NCBI Taxonomy" id="1213867"/>
    <lineage>
        <taxon>Eukaryota</taxon>
        <taxon>Fungi</taxon>
        <taxon>Fungi incertae sedis</taxon>
        <taxon>Mucoromycota</taxon>
        <taxon>Glomeromycotina</taxon>
        <taxon>Glomeromycetes</taxon>
        <taxon>Diversisporales</taxon>
        <taxon>Diversisporaceae</taxon>
        <taxon>Diversispora</taxon>
    </lineage>
</organism>
<evidence type="ECO:0000313" key="2">
    <source>
        <dbReference type="Proteomes" id="UP000789706"/>
    </source>
</evidence>
<sequence>MNIRNLNIKETSRFSAFVPDAFGSNPRQLESYFKQIYTFIPDPRIPISPAALAGAAAYKAVRDTPRPTFEIRHTDEVDRIRETAAREALNLLRTFPLPTIDPQIVVLSAEAAAHRLYDHEHFAKF</sequence>
<dbReference type="OrthoDB" id="2306759at2759"/>
<name>A0A9N8W3Z1_9GLOM</name>
<accession>A0A9N8W3Z1</accession>